<evidence type="ECO:0000256" key="2">
    <source>
        <dbReference type="ARBA" id="ARBA00023315"/>
    </source>
</evidence>
<gene>
    <name evidence="4" type="ORF">UFOPK1791_00144</name>
    <name evidence="5" type="ORF">UFOPK2982_00174</name>
    <name evidence="6" type="ORF">UFOPK3083_00382</name>
    <name evidence="7" type="ORF">UFOPK3783_00169</name>
    <name evidence="8" type="ORF">UFOPK3948_00507</name>
    <name evidence="9" type="ORF">UFOPK4113_00045</name>
</gene>
<dbReference type="InterPro" id="IPR000182">
    <property type="entry name" value="GNAT_dom"/>
</dbReference>
<dbReference type="EMBL" id="CAFBNI010000008">
    <property type="protein sequence ID" value="CAB4938642.1"/>
    <property type="molecule type" value="Genomic_DNA"/>
</dbReference>
<name>A0A6J6F968_9ZZZZ</name>
<dbReference type="NCBIfam" id="TIGR01575">
    <property type="entry name" value="rimI"/>
    <property type="match status" value="1"/>
</dbReference>
<keyword evidence="2" id="KW-0012">Acyltransferase</keyword>
<dbReference type="InterPro" id="IPR006464">
    <property type="entry name" value="AcTrfase_RimI/Ard1"/>
</dbReference>
<organism evidence="4">
    <name type="scientific">freshwater metagenome</name>
    <dbReference type="NCBI Taxonomy" id="449393"/>
    <lineage>
        <taxon>unclassified sequences</taxon>
        <taxon>metagenomes</taxon>
        <taxon>ecological metagenomes</taxon>
    </lineage>
</organism>
<dbReference type="Pfam" id="PF00583">
    <property type="entry name" value="Acetyltransf_1"/>
    <property type="match status" value="1"/>
</dbReference>
<evidence type="ECO:0000313" key="8">
    <source>
        <dbReference type="EMBL" id="CAB4976813.1"/>
    </source>
</evidence>
<evidence type="ECO:0000313" key="7">
    <source>
        <dbReference type="EMBL" id="CAB4938642.1"/>
    </source>
</evidence>
<evidence type="ECO:0000256" key="1">
    <source>
        <dbReference type="ARBA" id="ARBA00022679"/>
    </source>
</evidence>
<dbReference type="GO" id="GO:0008080">
    <property type="term" value="F:N-acetyltransferase activity"/>
    <property type="evidence" value="ECO:0007669"/>
    <property type="project" value="InterPro"/>
</dbReference>
<dbReference type="AlphaFoldDB" id="A0A6J6F968"/>
<dbReference type="EMBL" id="CAFAAE010000013">
    <property type="protein sequence ID" value="CAB4785010.1"/>
    <property type="molecule type" value="Genomic_DNA"/>
</dbReference>
<dbReference type="CDD" id="cd04301">
    <property type="entry name" value="NAT_SF"/>
    <property type="match status" value="1"/>
</dbReference>
<evidence type="ECO:0000313" key="6">
    <source>
        <dbReference type="EMBL" id="CAB4801553.1"/>
    </source>
</evidence>
<dbReference type="InterPro" id="IPR016181">
    <property type="entry name" value="Acyl_CoA_acyltransferase"/>
</dbReference>
<keyword evidence="1" id="KW-0808">Transferase</keyword>
<reference evidence="4" key="1">
    <citation type="submission" date="2020-05" db="EMBL/GenBank/DDBJ databases">
        <authorList>
            <person name="Chiriac C."/>
            <person name="Salcher M."/>
            <person name="Ghai R."/>
            <person name="Kavagutti S V."/>
        </authorList>
    </citation>
    <scope>NUCLEOTIDE SEQUENCE</scope>
</reference>
<evidence type="ECO:0000259" key="3">
    <source>
        <dbReference type="PROSITE" id="PS51186"/>
    </source>
</evidence>
<proteinExistence type="predicted"/>
<evidence type="ECO:0000313" key="9">
    <source>
        <dbReference type="EMBL" id="CAB5006432.1"/>
    </source>
</evidence>
<dbReference type="PANTHER" id="PTHR43877">
    <property type="entry name" value="AMINOALKYLPHOSPHONATE N-ACETYLTRANSFERASE-RELATED-RELATED"/>
    <property type="match status" value="1"/>
</dbReference>
<dbReference type="EMBL" id="CAFBPL010000002">
    <property type="protein sequence ID" value="CAB5006432.1"/>
    <property type="molecule type" value="Genomic_DNA"/>
</dbReference>
<feature type="domain" description="N-acetyltransferase" evidence="3">
    <location>
        <begin position="2"/>
        <end position="148"/>
    </location>
</feature>
<dbReference type="Gene3D" id="3.40.630.30">
    <property type="match status" value="1"/>
</dbReference>
<dbReference type="EMBL" id="CAEZUF010000005">
    <property type="protein sequence ID" value="CAB4584767.1"/>
    <property type="molecule type" value="Genomic_DNA"/>
</dbReference>
<dbReference type="EMBL" id="CAFAAT010000023">
    <property type="protein sequence ID" value="CAB4801553.1"/>
    <property type="molecule type" value="Genomic_DNA"/>
</dbReference>
<dbReference type="PROSITE" id="PS51186">
    <property type="entry name" value="GNAT"/>
    <property type="match status" value="1"/>
</dbReference>
<dbReference type="SUPFAM" id="SSF55729">
    <property type="entry name" value="Acyl-CoA N-acyltransferases (Nat)"/>
    <property type="match status" value="1"/>
</dbReference>
<evidence type="ECO:0000313" key="4">
    <source>
        <dbReference type="EMBL" id="CAB4584767.1"/>
    </source>
</evidence>
<dbReference type="EMBL" id="CAFBOI010000042">
    <property type="protein sequence ID" value="CAB4976813.1"/>
    <property type="molecule type" value="Genomic_DNA"/>
</dbReference>
<evidence type="ECO:0000313" key="5">
    <source>
        <dbReference type="EMBL" id="CAB4785010.1"/>
    </source>
</evidence>
<protein>
    <submittedName>
        <fullName evidence="4">Unannotated protein</fullName>
    </submittedName>
</protein>
<dbReference type="InterPro" id="IPR050832">
    <property type="entry name" value="Bact_Acetyltransf"/>
</dbReference>
<sequence length="151" mass="17043">MITYRDMVIFDLGAVQAMERAVYPDDAWSLAQFKEELAGAPRNRFYIVACEEEEIVGYAGIAITQDVADIHTLTVDPKYRRRGIGNELLRKIEDWAIDRGALSLMLEMRVGNSQAQPLYEAAGYQSISERKHYYGTGVHATIMKKVVPGEK</sequence>
<accession>A0A6J6F968</accession>